<dbReference type="InterPro" id="IPR042099">
    <property type="entry name" value="ANL_N_sf"/>
</dbReference>
<dbReference type="InterPro" id="IPR000873">
    <property type="entry name" value="AMP-dep_synth/lig_dom"/>
</dbReference>
<sequence>MALLLPDFPLFKNALAYAKDPNNIAIDDQILQKQFTYAELVFAAASLRNRLLAGKADLEEQRIAILCPSGFAYVVCQWAVWAAGGIAVPICTSHPVAEQVYTVTDSQATLLLVHTFYQDRQAALVRETGIEVLALTEQELLPSGQPATLPGLIEMDVQRRAMIIYTSGTTGKPKGAVSTHDNIDAQTSVLVDAWHWTEKDRIYHILPLHHVHGVINALACPLFAGATVEMHEKFDARKTWQRWVDTEEKDKPKLTTFMTVPTVYAKLIAIYKAAPSNDQQRYRKSCNQFRFMVSGSASLPTPMREEWERISGQVLLERYGMTELGMALSQPYDDRLEGTVGFPLKDVQVRLLAEVEGSEIGTDVSETRNVPGLLHVKGRNVFKEYWQRPEATAKEKVDGWFATGDLVMRTGQKGYYQILGRNSIDIIKTGGEKVSALEIEREILSCPSLAVADVAVVGVPDPEWGQRVAAAVVLDANETLDLDTLRITLKNRLAVYKVPSMLKVVDQLPKNAMGKVTKKDLVPLFL</sequence>
<gene>
    <name evidence="3" type="ORF">DM01DRAFT_1321373</name>
</gene>
<dbReference type="Pfam" id="PF00501">
    <property type="entry name" value="AMP-binding"/>
    <property type="match status" value="1"/>
</dbReference>
<dbReference type="PROSITE" id="PS00455">
    <property type="entry name" value="AMP_BINDING"/>
    <property type="match status" value="1"/>
</dbReference>
<evidence type="ECO:0000313" key="3">
    <source>
        <dbReference type="EMBL" id="ORX55041.1"/>
    </source>
</evidence>
<dbReference type="Proteomes" id="UP000242146">
    <property type="component" value="Unassembled WGS sequence"/>
</dbReference>
<dbReference type="PANTHER" id="PTHR43201">
    <property type="entry name" value="ACYL-COA SYNTHETASE"/>
    <property type="match status" value="1"/>
</dbReference>
<dbReference type="InterPro" id="IPR045851">
    <property type="entry name" value="AMP-bd_C_sf"/>
</dbReference>
<dbReference type="SUPFAM" id="SSF56801">
    <property type="entry name" value="Acetyl-CoA synthetase-like"/>
    <property type="match status" value="1"/>
</dbReference>
<dbReference type="GO" id="GO:0031956">
    <property type="term" value="F:medium-chain fatty acid-CoA ligase activity"/>
    <property type="evidence" value="ECO:0007669"/>
    <property type="project" value="TreeGrafter"/>
</dbReference>
<keyword evidence="4" id="KW-1185">Reference proteome</keyword>
<dbReference type="PANTHER" id="PTHR43201:SF28">
    <property type="entry name" value="ENZYME, PUTATIVE (AFU_ORTHOLOGUE AFUA_7G01530)-RELATED"/>
    <property type="match status" value="1"/>
</dbReference>
<name>A0A1X2GJ81_9FUNG</name>
<dbReference type="InterPro" id="IPR025110">
    <property type="entry name" value="AMP-bd_C"/>
</dbReference>
<keyword evidence="3" id="KW-0436">Ligase</keyword>
<organism evidence="3 4">
    <name type="scientific">Hesseltinella vesiculosa</name>
    <dbReference type="NCBI Taxonomy" id="101127"/>
    <lineage>
        <taxon>Eukaryota</taxon>
        <taxon>Fungi</taxon>
        <taxon>Fungi incertae sedis</taxon>
        <taxon>Mucoromycota</taxon>
        <taxon>Mucoromycotina</taxon>
        <taxon>Mucoromycetes</taxon>
        <taxon>Mucorales</taxon>
        <taxon>Cunninghamellaceae</taxon>
        <taxon>Hesseltinella</taxon>
    </lineage>
</organism>
<dbReference type="AlphaFoldDB" id="A0A1X2GJ81"/>
<dbReference type="EMBL" id="MCGT01000012">
    <property type="protein sequence ID" value="ORX55041.1"/>
    <property type="molecule type" value="Genomic_DNA"/>
</dbReference>
<evidence type="ECO:0000313" key="4">
    <source>
        <dbReference type="Proteomes" id="UP000242146"/>
    </source>
</evidence>
<dbReference type="Pfam" id="PF13193">
    <property type="entry name" value="AMP-binding_C"/>
    <property type="match status" value="1"/>
</dbReference>
<dbReference type="Gene3D" id="3.30.300.30">
    <property type="match status" value="1"/>
</dbReference>
<feature type="domain" description="AMP-dependent synthetase/ligase" evidence="1">
    <location>
        <begin position="18"/>
        <end position="386"/>
    </location>
</feature>
<evidence type="ECO:0000259" key="2">
    <source>
        <dbReference type="Pfam" id="PF13193"/>
    </source>
</evidence>
<dbReference type="InterPro" id="IPR020845">
    <property type="entry name" value="AMP-binding_CS"/>
</dbReference>
<comment type="caution">
    <text evidence="3">The sequence shown here is derived from an EMBL/GenBank/DDBJ whole genome shotgun (WGS) entry which is preliminary data.</text>
</comment>
<reference evidence="3 4" key="1">
    <citation type="submission" date="2016-07" db="EMBL/GenBank/DDBJ databases">
        <title>Pervasive Adenine N6-methylation of Active Genes in Fungi.</title>
        <authorList>
            <consortium name="DOE Joint Genome Institute"/>
            <person name="Mondo S.J."/>
            <person name="Dannebaum R.O."/>
            <person name="Kuo R.C."/>
            <person name="Labutti K."/>
            <person name="Haridas S."/>
            <person name="Kuo A."/>
            <person name="Salamov A."/>
            <person name="Ahrendt S.R."/>
            <person name="Lipzen A."/>
            <person name="Sullivan W."/>
            <person name="Andreopoulos W.B."/>
            <person name="Clum A."/>
            <person name="Lindquist E."/>
            <person name="Daum C."/>
            <person name="Ramamoorthy G.K."/>
            <person name="Gryganskyi A."/>
            <person name="Culley D."/>
            <person name="Magnuson J.K."/>
            <person name="James T.Y."/>
            <person name="O'Malley M.A."/>
            <person name="Stajich J.E."/>
            <person name="Spatafora J.W."/>
            <person name="Visel A."/>
            <person name="Grigoriev I.V."/>
        </authorList>
    </citation>
    <scope>NUCLEOTIDE SEQUENCE [LARGE SCALE GENOMIC DNA]</scope>
    <source>
        <strain evidence="3 4">NRRL 3301</strain>
    </source>
</reference>
<feature type="domain" description="AMP-binding enzyme C-terminal" evidence="2">
    <location>
        <begin position="438"/>
        <end position="515"/>
    </location>
</feature>
<evidence type="ECO:0000259" key="1">
    <source>
        <dbReference type="Pfam" id="PF00501"/>
    </source>
</evidence>
<dbReference type="STRING" id="101127.A0A1X2GJ81"/>
<dbReference type="GO" id="GO:0006631">
    <property type="term" value="P:fatty acid metabolic process"/>
    <property type="evidence" value="ECO:0007669"/>
    <property type="project" value="TreeGrafter"/>
</dbReference>
<dbReference type="Gene3D" id="3.40.50.12780">
    <property type="entry name" value="N-terminal domain of ligase-like"/>
    <property type="match status" value="1"/>
</dbReference>
<accession>A0A1X2GJ81</accession>
<proteinExistence type="predicted"/>
<protein>
    <submittedName>
        <fullName evidence="3">AMP-dependent synthetase and ligase</fullName>
    </submittedName>
</protein>
<dbReference type="OrthoDB" id="2962993at2759"/>
<dbReference type="CDD" id="cd05941">
    <property type="entry name" value="MCS"/>
    <property type="match status" value="1"/>
</dbReference>